<sequence>MIDASPFSSLEVATSFARQLWFRESPIQSWLDAFSGQSHLFRAIRYAPGSMMRELLHWDRKYRAKYGFEFITSTDSWESQKILDEVKVRYENILVVELDIAAREEFKLIEDGLERLWERLSRSQVQEAPEETGEVVPDSVEKEADVSSESSEEADSAGQKASMLSYDLNKTPDENEYPYGGMSPDTKNAWHLTVWATRYLNP</sequence>
<dbReference type="GO" id="GO:0019628">
    <property type="term" value="P:urate catabolic process"/>
    <property type="evidence" value="ECO:0007669"/>
    <property type="project" value="TreeGrafter"/>
</dbReference>
<dbReference type="Proteomes" id="UP000289738">
    <property type="component" value="Chromosome A01"/>
</dbReference>
<comment type="caution">
    <text evidence="2">The sequence shown here is derived from an EMBL/GenBank/DDBJ whole genome shotgun (WGS) entry which is preliminary data.</text>
</comment>
<keyword evidence="3" id="KW-1185">Reference proteome</keyword>
<dbReference type="PANTHER" id="PTHR43466:SF1">
    <property type="entry name" value="2-OXO-4-HYDROXY-4-CARBOXY-5-UREIDOIMIDAZOLINE DECARBOXYLASE-RELATED"/>
    <property type="match status" value="1"/>
</dbReference>
<evidence type="ECO:0008006" key="4">
    <source>
        <dbReference type="Google" id="ProtNLM"/>
    </source>
</evidence>
<dbReference type="STRING" id="3818.A0A445ESU6"/>
<dbReference type="PANTHER" id="PTHR43466">
    <property type="entry name" value="2-OXO-4-HYDROXY-4-CARBOXY-5-UREIDOIMIDAZOLINE DECARBOXYLASE-RELATED"/>
    <property type="match status" value="1"/>
</dbReference>
<accession>A0A445ESU6</accession>
<dbReference type="SUPFAM" id="SSF158694">
    <property type="entry name" value="UraD-Like"/>
    <property type="match status" value="1"/>
</dbReference>
<dbReference type="EMBL" id="SDMP01000001">
    <property type="protein sequence ID" value="RYR78426.1"/>
    <property type="molecule type" value="Genomic_DNA"/>
</dbReference>
<dbReference type="GO" id="GO:0051997">
    <property type="term" value="F:2-oxo-4-hydroxy-4-carboxy-5-ureidoimidazoline decarboxylase activity"/>
    <property type="evidence" value="ECO:0007669"/>
    <property type="project" value="TreeGrafter"/>
</dbReference>
<protein>
    <recommendedName>
        <fullName evidence="4">Oxo-4-hydroxy-4-carboxy-5-ureidoimidazoline decarboxylase domain-containing protein</fullName>
    </recommendedName>
</protein>
<evidence type="ECO:0000313" key="2">
    <source>
        <dbReference type="EMBL" id="RYR78426.1"/>
    </source>
</evidence>
<dbReference type="GO" id="GO:0005777">
    <property type="term" value="C:peroxisome"/>
    <property type="evidence" value="ECO:0007669"/>
    <property type="project" value="TreeGrafter"/>
</dbReference>
<organism evidence="2 3">
    <name type="scientific">Arachis hypogaea</name>
    <name type="common">Peanut</name>
    <dbReference type="NCBI Taxonomy" id="3818"/>
    <lineage>
        <taxon>Eukaryota</taxon>
        <taxon>Viridiplantae</taxon>
        <taxon>Streptophyta</taxon>
        <taxon>Embryophyta</taxon>
        <taxon>Tracheophyta</taxon>
        <taxon>Spermatophyta</taxon>
        <taxon>Magnoliopsida</taxon>
        <taxon>eudicotyledons</taxon>
        <taxon>Gunneridae</taxon>
        <taxon>Pentapetalae</taxon>
        <taxon>rosids</taxon>
        <taxon>fabids</taxon>
        <taxon>Fabales</taxon>
        <taxon>Fabaceae</taxon>
        <taxon>Papilionoideae</taxon>
        <taxon>50 kb inversion clade</taxon>
        <taxon>dalbergioids sensu lato</taxon>
        <taxon>Dalbergieae</taxon>
        <taxon>Pterocarpus clade</taxon>
        <taxon>Arachis</taxon>
    </lineage>
</organism>
<reference evidence="2 3" key="1">
    <citation type="submission" date="2019-01" db="EMBL/GenBank/DDBJ databases">
        <title>Sequencing of cultivated peanut Arachis hypogaea provides insights into genome evolution and oil improvement.</title>
        <authorList>
            <person name="Chen X."/>
        </authorList>
    </citation>
    <scope>NUCLEOTIDE SEQUENCE [LARGE SCALE GENOMIC DNA]</scope>
    <source>
        <strain evidence="3">cv. Fuhuasheng</strain>
        <tissue evidence="2">Leaves</tissue>
    </source>
</reference>
<name>A0A445ESU6_ARAHY</name>
<gene>
    <name evidence="2" type="ORF">Ahy_A01g003228</name>
</gene>
<evidence type="ECO:0000256" key="1">
    <source>
        <dbReference type="SAM" id="MobiDB-lite"/>
    </source>
</evidence>
<dbReference type="Gene3D" id="1.10.3330.10">
    <property type="entry name" value="Oxo-4-hydroxy-4-carboxy-5-ureidoimidazoline decarboxylase"/>
    <property type="match status" value="1"/>
</dbReference>
<dbReference type="InterPro" id="IPR036778">
    <property type="entry name" value="OHCU_decarboxylase_sf"/>
</dbReference>
<dbReference type="AlphaFoldDB" id="A0A445ESU6"/>
<feature type="region of interest" description="Disordered" evidence="1">
    <location>
        <begin position="127"/>
        <end position="183"/>
    </location>
</feature>
<evidence type="ECO:0000313" key="3">
    <source>
        <dbReference type="Proteomes" id="UP000289738"/>
    </source>
</evidence>
<proteinExistence type="predicted"/>